<evidence type="ECO:0000313" key="1">
    <source>
        <dbReference type="EMBL" id="PWE53747.1"/>
    </source>
</evidence>
<dbReference type="AlphaFoldDB" id="A0A2U2DKB3"/>
<sequence length="84" mass="9328">MLMNILQPRYQDQIGRLQLADGSMLWNVYVTTGAIEKLSNAAADEASLGQMADALREIASDKVRTGQTLSDTIWIRSLDIHKAH</sequence>
<organism evidence="1 2">
    <name type="scientific">Metarhizobium album</name>
    <dbReference type="NCBI Taxonomy" id="2182425"/>
    <lineage>
        <taxon>Bacteria</taxon>
        <taxon>Pseudomonadati</taxon>
        <taxon>Pseudomonadota</taxon>
        <taxon>Alphaproteobacteria</taxon>
        <taxon>Hyphomicrobiales</taxon>
        <taxon>Rhizobiaceae</taxon>
        <taxon>Metarhizobium</taxon>
    </lineage>
</organism>
<dbReference type="Proteomes" id="UP000245252">
    <property type="component" value="Unassembled WGS sequence"/>
</dbReference>
<name>A0A2U2DKB3_9HYPH</name>
<dbReference type="OrthoDB" id="9843470at2"/>
<reference evidence="1 2" key="1">
    <citation type="submission" date="2018-05" db="EMBL/GenBank/DDBJ databases">
        <title>The draft genome of strain NS-104.</title>
        <authorList>
            <person name="Hang P."/>
            <person name="Jiang J."/>
        </authorList>
    </citation>
    <scope>NUCLEOTIDE SEQUENCE [LARGE SCALE GENOMIC DNA]</scope>
    <source>
        <strain evidence="1 2">NS-104</strain>
    </source>
</reference>
<protein>
    <submittedName>
        <fullName evidence="1">Uncharacterized protein</fullName>
    </submittedName>
</protein>
<evidence type="ECO:0000313" key="2">
    <source>
        <dbReference type="Proteomes" id="UP000245252"/>
    </source>
</evidence>
<proteinExistence type="predicted"/>
<dbReference type="EMBL" id="QFBC01000014">
    <property type="protein sequence ID" value="PWE53747.1"/>
    <property type="molecule type" value="Genomic_DNA"/>
</dbReference>
<keyword evidence="2" id="KW-1185">Reference proteome</keyword>
<dbReference type="RefSeq" id="WP_109460916.1">
    <property type="nucleotide sequence ID" value="NZ_QFBC01000014.1"/>
</dbReference>
<accession>A0A2U2DKB3</accession>
<comment type="caution">
    <text evidence="1">The sequence shown here is derived from an EMBL/GenBank/DDBJ whole genome shotgun (WGS) entry which is preliminary data.</text>
</comment>
<gene>
    <name evidence="1" type="ORF">DEM27_24750</name>
</gene>